<keyword evidence="4" id="KW-1185">Reference proteome</keyword>
<evidence type="ECO:0000256" key="1">
    <source>
        <dbReference type="SAM" id="MobiDB-lite"/>
    </source>
</evidence>
<dbReference type="RefSeq" id="XP_066650190.1">
    <property type="nucleotide sequence ID" value="XM_066803465.1"/>
</dbReference>
<reference evidence="3 4" key="1">
    <citation type="submission" date="2024-04" db="EMBL/GenBank/DDBJ databases">
        <title>Phyllosticta paracitricarpa is synonymous to the EU quarantine fungus P. citricarpa based on phylogenomic analyses.</title>
        <authorList>
            <consortium name="Lawrence Berkeley National Laboratory"/>
            <person name="Van ingen-buijs V.A."/>
            <person name="Van westerhoven A.C."/>
            <person name="Haridas S."/>
            <person name="Skiadas P."/>
            <person name="Martin F."/>
            <person name="Groenewald J.Z."/>
            <person name="Crous P.W."/>
            <person name="Seidl M.F."/>
        </authorList>
    </citation>
    <scope>NUCLEOTIDE SEQUENCE [LARGE SCALE GENOMIC DNA]</scope>
    <source>
        <strain evidence="3 4">CPC 17464</strain>
    </source>
</reference>
<feature type="transmembrane region" description="Helical" evidence="2">
    <location>
        <begin position="23"/>
        <end position="43"/>
    </location>
</feature>
<dbReference type="GeneID" id="92036371"/>
<feature type="compositionally biased region" description="Basic and acidic residues" evidence="1">
    <location>
        <begin position="151"/>
        <end position="160"/>
    </location>
</feature>
<gene>
    <name evidence="3" type="ORF">J3D65DRAFT_672226</name>
</gene>
<sequence length="234" mass="24727">MDMDCLCTRKSHTPHGSSLSKEAIIAIVGVVLGVLVPICGLIVKRLLFRNAAKTPAADISVEDRGGGLGYANSVPANAEHGNESNMTIMANTSLRNSNAHNVQWTRPSNYHGISNGGRPPSVDDGPLRGILLDSADGSRSVLDDPNASDVVRPRKPDDQKTLASIGNAKDDKGTANRSICQSRPEANRQSKSSLGLQMDRNPPVVGIASVPASQLPQDVPADSSTNIPDNHTRI</sequence>
<evidence type="ECO:0000313" key="4">
    <source>
        <dbReference type="Proteomes" id="UP001360953"/>
    </source>
</evidence>
<keyword evidence="2" id="KW-1133">Transmembrane helix</keyword>
<dbReference type="EMBL" id="JBBPEH010000015">
    <property type="protein sequence ID" value="KAK7529824.1"/>
    <property type="molecule type" value="Genomic_DNA"/>
</dbReference>
<name>A0ABR1L3M7_9PEZI</name>
<organism evidence="3 4">
    <name type="scientific">Phyllosticta citribraziliensis</name>
    <dbReference type="NCBI Taxonomy" id="989973"/>
    <lineage>
        <taxon>Eukaryota</taxon>
        <taxon>Fungi</taxon>
        <taxon>Dikarya</taxon>
        <taxon>Ascomycota</taxon>
        <taxon>Pezizomycotina</taxon>
        <taxon>Dothideomycetes</taxon>
        <taxon>Dothideomycetes incertae sedis</taxon>
        <taxon>Botryosphaeriales</taxon>
        <taxon>Phyllostictaceae</taxon>
        <taxon>Phyllosticta</taxon>
    </lineage>
</organism>
<comment type="caution">
    <text evidence="3">The sequence shown here is derived from an EMBL/GenBank/DDBJ whole genome shotgun (WGS) entry which is preliminary data.</text>
</comment>
<protein>
    <submittedName>
        <fullName evidence="3">Uncharacterized protein</fullName>
    </submittedName>
</protein>
<dbReference type="Proteomes" id="UP001360953">
    <property type="component" value="Unassembled WGS sequence"/>
</dbReference>
<feature type="region of interest" description="Disordered" evidence="1">
    <location>
        <begin position="105"/>
        <end position="234"/>
    </location>
</feature>
<evidence type="ECO:0000313" key="3">
    <source>
        <dbReference type="EMBL" id="KAK7529824.1"/>
    </source>
</evidence>
<keyword evidence="2" id="KW-0472">Membrane</keyword>
<accession>A0ABR1L3M7</accession>
<keyword evidence="2" id="KW-0812">Transmembrane</keyword>
<evidence type="ECO:0000256" key="2">
    <source>
        <dbReference type="SAM" id="Phobius"/>
    </source>
</evidence>
<proteinExistence type="predicted"/>
<feature type="compositionally biased region" description="Polar residues" evidence="1">
    <location>
        <begin position="211"/>
        <end position="234"/>
    </location>
</feature>